<dbReference type="InterPro" id="IPR005545">
    <property type="entry name" value="YCII"/>
</dbReference>
<protein>
    <submittedName>
        <fullName evidence="3">YciI family protein</fullName>
    </submittedName>
</protein>
<organism evidence="3 4">
    <name type="scientific">Streptomyces wedmorensis</name>
    <dbReference type="NCBI Taxonomy" id="43759"/>
    <lineage>
        <taxon>Bacteria</taxon>
        <taxon>Bacillati</taxon>
        <taxon>Actinomycetota</taxon>
        <taxon>Actinomycetes</taxon>
        <taxon>Kitasatosporales</taxon>
        <taxon>Streptomycetaceae</taxon>
        <taxon>Streptomyces</taxon>
    </lineage>
</organism>
<dbReference type="InterPro" id="IPR011008">
    <property type="entry name" value="Dimeric_a/b-barrel"/>
</dbReference>
<dbReference type="Gene3D" id="3.30.70.1060">
    <property type="entry name" value="Dimeric alpha+beta barrel"/>
    <property type="match status" value="1"/>
</dbReference>
<evidence type="ECO:0000313" key="3">
    <source>
        <dbReference type="EMBL" id="MFE5985815.1"/>
    </source>
</evidence>
<dbReference type="Pfam" id="PF03795">
    <property type="entry name" value="YCII"/>
    <property type="match status" value="1"/>
</dbReference>
<feature type="domain" description="YCII-related" evidence="2">
    <location>
        <begin position="1"/>
        <end position="110"/>
    </location>
</feature>
<dbReference type="EMBL" id="JBHTRV010000066">
    <property type="protein sequence ID" value="MFE5985815.1"/>
    <property type="molecule type" value="Genomic_DNA"/>
</dbReference>
<sequence length="138" mass="14819">MKYLVMVEGSQADYEGMVGRGSVGSPAWNKEQLQAMFDHMNKINEELTSTGEMLDAQGLSAPSTTRFVTVGADGEPVVTDGPYAETKEVLAGYWLLDCPSLDRVTEIAAQVARCPVPPGSPEYPVVIRPVDEAGPSQD</sequence>
<comment type="caution">
    <text evidence="3">The sequence shown here is derived from an EMBL/GenBank/DDBJ whole genome shotgun (WGS) entry which is preliminary data.</text>
</comment>
<evidence type="ECO:0000256" key="1">
    <source>
        <dbReference type="ARBA" id="ARBA00007689"/>
    </source>
</evidence>
<gene>
    <name evidence="3" type="ORF">ACFQ63_39870</name>
</gene>
<dbReference type="SUPFAM" id="SSF54909">
    <property type="entry name" value="Dimeric alpha+beta barrel"/>
    <property type="match status" value="1"/>
</dbReference>
<dbReference type="RefSeq" id="WP_386254163.1">
    <property type="nucleotide sequence ID" value="NZ_JBHTRV010000066.1"/>
</dbReference>
<dbReference type="PANTHER" id="PTHR35174:SF3">
    <property type="entry name" value="BLL7171 PROTEIN"/>
    <property type="match status" value="1"/>
</dbReference>
<evidence type="ECO:0000259" key="2">
    <source>
        <dbReference type="Pfam" id="PF03795"/>
    </source>
</evidence>
<name>A0ABW6J9W1_STRWE</name>
<evidence type="ECO:0000313" key="4">
    <source>
        <dbReference type="Proteomes" id="UP001600424"/>
    </source>
</evidence>
<comment type="similarity">
    <text evidence="1">Belongs to the YciI family.</text>
</comment>
<accession>A0ABW6J9W1</accession>
<reference evidence="3 4" key="1">
    <citation type="submission" date="2024-09" db="EMBL/GenBank/DDBJ databases">
        <title>The Natural Products Discovery Center: Release of the First 8490 Sequenced Strains for Exploring Actinobacteria Biosynthetic Diversity.</title>
        <authorList>
            <person name="Kalkreuter E."/>
            <person name="Kautsar S.A."/>
            <person name="Yang D."/>
            <person name="Bader C.D."/>
            <person name="Teijaro C.N."/>
            <person name="Fluegel L."/>
            <person name="Davis C.M."/>
            <person name="Simpson J.R."/>
            <person name="Lauterbach L."/>
            <person name="Steele A.D."/>
            <person name="Gui C."/>
            <person name="Meng S."/>
            <person name="Li G."/>
            <person name="Viehrig K."/>
            <person name="Ye F."/>
            <person name="Su P."/>
            <person name="Kiefer A.F."/>
            <person name="Nichols A."/>
            <person name="Cepeda A.J."/>
            <person name="Yan W."/>
            <person name="Fan B."/>
            <person name="Jiang Y."/>
            <person name="Adhikari A."/>
            <person name="Zheng C.-J."/>
            <person name="Schuster L."/>
            <person name="Cowan T.M."/>
            <person name="Smanski M.J."/>
            <person name="Chevrette M.G."/>
            <person name="De Carvalho L.P.S."/>
            <person name="Shen B."/>
        </authorList>
    </citation>
    <scope>NUCLEOTIDE SEQUENCE [LARGE SCALE GENOMIC DNA]</scope>
    <source>
        <strain evidence="3 4">NPDC056472</strain>
    </source>
</reference>
<proteinExistence type="inferred from homology"/>
<keyword evidence="4" id="KW-1185">Reference proteome</keyword>
<dbReference type="PANTHER" id="PTHR35174">
    <property type="entry name" value="BLL7171 PROTEIN-RELATED"/>
    <property type="match status" value="1"/>
</dbReference>
<dbReference type="Proteomes" id="UP001600424">
    <property type="component" value="Unassembled WGS sequence"/>
</dbReference>